<gene>
    <name evidence="1" type="ORF">EPI10_016421</name>
</gene>
<dbReference type="EMBL" id="SMMG02000006">
    <property type="protein sequence ID" value="KAA3470736.1"/>
    <property type="molecule type" value="Genomic_DNA"/>
</dbReference>
<reference evidence="2" key="1">
    <citation type="journal article" date="2019" name="Plant Biotechnol. J.">
        <title>Genome sequencing of the Australian wild diploid species Gossypium australe highlights disease resistance and delayed gland morphogenesis.</title>
        <authorList>
            <person name="Cai Y."/>
            <person name="Cai X."/>
            <person name="Wang Q."/>
            <person name="Wang P."/>
            <person name="Zhang Y."/>
            <person name="Cai C."/>
            <person name="Xu Y."/>
            <person name="Wang K."/>
            <person name="Zhou Z."/>
            <person name="Wang C."/>
            <person name="Geng S."/>
            <person name="Li B."/>
            <person name="Dong Q."/>
            <person name="Hou Y."/>
            <person name="Wang H."/>
            <person name="Ai P."/>
            <person name="Liu Z."/>
            <person name="Yi F."/>
            <person name="Sun M."/>
            <person name="An G."/>
            <person name="Cheng J."/>
            <person name="Zhang Y."/>
            <person name="Shi Q."/>
            <person name="Xie Y."/>
            <person name="Shi X."/>
            <person name="Chang Y."/>
            <person name="Huang F."/>
            <person name="Chen Y."/>
            <person name="Hong S."/>
            <person name="Mi L."/>
            <person name="Sun Q."/>
            <person name="Zhang L."/>
            <person name="Zhou B."/>
            <person name="Peng R."/>
            <person name="Zhang X."/>
            <person name="Liu F."/>
        </authorList>
    </citation>
    <scope>NUCLEOTIDE SEQUENCE [LARGE SCALE GENOMIC DNA]</scope>
    <source>
        <strain evidence="2">cv. PA1801</strain>
    </source>
</reference>
<name>A0A5B6VNN7_9ROSI</name>
<dbReference type="AlphaFoldDB" id="A0A5B6VNN7"/>
<dbReference type="GO" id="GO:0003964">
    <property type="term" value="F:RNA-directed DNA polymerase activity"/>
    <property type="evidence" value="ECO:0007669"/>
    <property type="project" value="UniProtKB-KW"/>
</dbReference>
<evidence type="ECO:0000313" key="1">
    <source>
        <dbReference type="EMBL" id="KAA3470736.1"/>
    </source>
</evidence>
<keyword evidence="1" id="KW-0548">Nucleotidyltransferase</keyword>
<protein>
    <submittedName>
        <fullName evidence="1">RNA-directed DNA polymerase-like protein</fullName>
    </submittedName>
</protein>
<dbReference type="Proteomes" id="UP000325315">
    <property type="component" value="Unassembled WGS sequence"/>
</dbReference>
<proteinExistence type="predicted"/>
<sequence length="88" mass="10338">MKGINLAICMHKILFEDCYGKSIEQQRKLNLIMEEVVKQEIIKWLDDGIIYPIFDISNDNNELVLSRDGEYAWTTISLIEQLERTSFL</sequence>
<comment type="caution">
    <text evidence="1">The sequence shown here is derived from an EMBL/GenBank/DDBJ whole genome shotgun (WGS) entry which is preliminary data.</text>
</comment>
<keyword evidence="2" id="KW-1185">Reference proteome</keyword>
<keyword evidence="1" id="KW-0808">Transferase</keyword>
<accession>A0A5B6VNN7</accession>
<evidence type="ECO:0000313" key="2">
    <source>
        <dbReference type="Proteomes" id="UP000325315"/>
    </source>
</evidence>
<organism evidence="1 2">
    <name type="scientific">Gossypium australe</name>
    <dbReference type="NCBI Taxonomy" id="47621"/>
    <lineage>
        <taxon>Eukaryota</taxon>
        <taxon>Viridiplantae</taxon>
        <taxon>Streptophyta</taxon>
        <taxon>Embryophyta</taxon>
        <taxon>Tracheophyta</taxon>
        <taxon>Spermatophyta</taxon>
        <taxon>Magnoliopsida</taxon>
        <taxon>eudicotyledons</taxon>
        <taxon>Gunneridae</taxon>
        <taxon>Pentapetalae</taxon>
        <taxon>rosids</taxon>
        <taxon>malvids</taxon>
        <taxon>Malvales</taxon>
        <taxon>Malvaceae</taxon>
        <taxon>Malvoideae</taxon>
        <taxon>Gossypium</taxon>
    </lineage>
</organism>
<dbReference type="OrthoDB" id="1738562at2759"/>
<keyword evidence="1" id="KW-0695">RNA-directed DNA polymerase</keyword>